<dbReference type="Gene3D" id="3.40.50.970">
    <property type="match status" value="1"/>
</dbReference>
<dbReference type="Gene3D" id="3.40.920.10">
    <property type="entry name" value="Pyruvate-ferredoxin oxidoreductase, PFOR, domain III"/>
    <property type="match status" value="1"/>
</dbReference>
<dbReference type="Gene3D" id="3.40.50.920">
    <property type="match status" value="1"/>
</dbReference>
<dbReference type="InterPro" id="IPR002869">
    <property type="entry name" value="Pyrv_flavodox_OxRed_cen"/>
</dbReference>
<dbReference type="InterPro" id="IPR002880">
    <property type="entry name" value="Pyrv_Fd/Flavodoxin_OxRdtase_N"/>
</dbReference>
<dbReference type="Proteomes" id="UP000178377">
    <property type="component" value="Unassembled WGS sequence"/>
</dbReference>
<evidence type="ECO:0000313" key="5">
    <source>
        <dbReference type="Proteomes" id="UP000178377"/>
    </source>
</evidence>
<dbReference type="FunFam" id="3.40.50.920:FF:000009">
    <property type="entry name" value="2-oxoglutarate ferredoxin oxidoreductase subunit alpha"/>
    <property type="match status" value="1"/>
</dbReference>
<dbReference type="Pfam" id="PF01558">
    <property type="entry name" value="POR"/>
    <property type="match status" value="1"/>
</dbReference>
<dbReference type="InterPro" id="IPR022367">
    <property type="entry name" value="2-oxoacid/accept_OxRdtase_asu"/>
</dbReference>
<keyword evidence="1" id="KW-0560">Oxidoreductase</keyword>
<dbReference type="SUPFAM" id="SSF52922">
    <property type="entry name" value="TK C-terminal domain-like"/>
    <property type="match status" value="1"/>
</dbReference>
<feature type="domain" description="Pyruvate flavodoxin/ferredoxin oxidoreductase pyrimidine binding" evidence="3">
    <location>
        <begin position="210"/>
        <end position="449"/>
    </location>
</feature>
<dbReference type="PANTHER" id="PTHR32154:SF20">
    <property type="entry name" value="2-OXOGLUTARATE OXIDOREDUCTASE SUBUNIT KORA"/>
    <property type="match status" value="1"/>
</dbReference>
<dbReference type="STRING" id="1817828.A2722_01860"/>
<dbReference type="InterPro" id="IPR050722">
    <property type="entry name" value="Pyruvate:ferred/Flavod_OxRd"/>
</dbReference>
<evidence type="ECO:0000259" key="3">
    <source>
        <dbReference type="Pfam" id="PF01855"/>
    </source>
</evidence>
<dbReference type="InterPro" id="IPR019752">
    <property type="entry name" value="Pyrv/ketoisovalerate_OxRed_cat"/>
</dbReference>
<dbReference type="SUPFAM" id="SSF53323">
    <property type="entry name" value="Pyruvate-ferredoxin oxidoreductase, PFOR, domain III"/>
    <property type="match status" value="1"/>
</dbReference>
<evidence type="ECO:0000259" key="2">
    <source>
        <dbReference type="Pfam" id="PF01558"/>
    </source>
</evidence>
<organism evidence="4 5">
    <name type="scientific">Candidatus Doudnabacteria bacterium RIFCSPHIGHO2_01_FULL_50_11</name>
    <dbReference type="NCBI Taxonomy" id="1817828"/>
    <lineage>
        <taxon>Bacteria</taxon>
        <taxon>Candidatus Doudnaibacteriota</taxon>
    </lineage>
</organism>
<dbReference type="Pfam" id="PF01855">
    <property type="entry name" value="POR_N"/>
    <property type="match status" value="1"/>
</dbReference>
<protein>
    <recommendedName>
        <fullName evidence="6">2-oxoacid:ferredoxin oxidoreductase subunit alpha</fullName>
    </recommendedName>
</protein>
<dbReference type="AlphaFoldDB" id="A0A1F5PMW2"/>
<comment type="caution">
    <text evidence="4">The sequence shown here is derived from an EMBL/GenBank/DDBJ whole genome shotgun (WGS) entry which is preliminary data.</text>
</comment>
<evidence type="ECO:0008006" key="6">
    <source>
        <dbReference type="Google" id="ProtNLM"/>
    </source>
</evidence>
<dbReference type="EMBL" id="MFEO01000003">
    <property type="protein sequence ID" value="OGE91207.1"/>
    <property type="molecule type" value="Genomic_DNA"/>
</dbReference>
<dbReference type="InterPro" id="IPR029061">
    <property type="entry name" value="THDP-binding"/>
</dbReference>
<reference evidence="4 5" key="1">
    <citation type="journal article" date="2016" name="Nat. Commun.">
        <title>Thousands of microbial genomes shed light on interconnected biogeochemical processes in an aquifer system.</title>
        <authorList>
            <person name="Anantharaman K."/>
            <person name="Brown C.T."/>
            <person name="Hug L.A."/>
            <person name="Sharon I."/>
            <person name="Castelle C.J."/>
            <person name="Probst A.J."/>
            <person name="Thomas B.C."/>
            <person name="Singh A."/>
            <person name="Wilkins M.J."/>
            <person name="Karaoz U."/>
            <person name="Brodie E.L."/>
            <person name="Williams K.H."/>
            <person name="Hubbard S.S."/>
            <person name="Banfield J.F."/>
        </authorList>
    </citation>
    <scope>NUCLEOTIDE SEQUENCE [LARGE SCALE GENOMIC DNA]</scope>
</reference>
<dbReference type="GO" id="GO:0006979">
    <property type="term" value="P:response to oxidative stress"/>
    <property type="evidence" value="ECO:0007669"/>
    <property type="project" value="TreeGrafter"/>
</dbReference>
<dbReference type="FunFam" id="3.40.50.970:FF:000022">
    <property type="entry name" value="2-oxoglutarate ferredoxin oxidoreductase alpha subunit"/>
    <property type="match status" value="1"/>
</dbReference>
<dbReference type="PANTHER" id="PTHR32154">
    <property type="entry name" value="PYRUVATE-FLAVODOXIN OXIDOREDUCTASE-RELATED"/>
    <property type="match status" value="1"/>
</dbReference>
<name>A0A1F5PMW2_9BACT</name>
<proteinExistence type="predicted"/>
<dbReference type="NCBIfam" id="TIGR03710">
    <property type="entry name" value="OAFO_sf"/>
    <property type="match status" value="1"/>
</dbReference>
<dbReference type="SUPFAM" id="SSF52518">
    <property type="entry name" value="Thiamin diphosphate-binding fold (THDP-binding)"/>
    <property type="match status" value="1"/>
</dbReference>
<dbReference type="GO" id="GO:0016903">
    <property type="term" value="F:oxidoreductase activity, acting on the aldehyde or oxo group of donors"/>
    <property type="evidence" value="ECO:0007669"/>
    <property type="project" value="InterPro"/>
</dbReference>
<evidence type="ECO:0000313" key="4">
    <source>
        <dbReference type="EMBL" id="OGE91207.1"/>
    </source>
</evidence>
<evidence type="ECO:0000256" key="1">
    <source>
        <dbReference type="ARBA" id="ARBA00023002"/>
    </source>
</evidence>
<dbReference type="InterPro" id="IPR009014">
    <property type="entry name" value="Transketo_C/PFOR_II"/>
</dbReference>
<sequence>MNNPAQNITIKIAGEAGFGIKIAGATLGKVLSRMGYQMFDYTEYPSLIRGGHNTFEVTVGERVHHHTRPVHLLIALNQASVDLHQSELSFDAGVIYDSEKTKPGTGPWKLYPVPLSRITKDVGGSELMKNTVALGAALAVLGAPVEGLLAILREAFAKKKQTIIDQNVKAASSGYQFVRDTFPELFPHQVTRLGERRQMYVTGNEAVGLGAIAAGCRAYFAYPMTPSSSLLEFMAKKGPKVGMVVRQPEDEISVLNTAIGAGFMGIRSMVGTSGGGYSLMVEATGLAGITETPVVIYMGQRPGPATGLPTWSGQADLRFLMHAAQDEFPRLIVAPGDQEECFYLTAEAFNFAEKYQMPVFVLMDKNLAEGGKTVAPFDQSKIKIERGEWVSAEDIKKEGKYLRFKVTESGISPRVLPGTAGGIHETNSDEHDEYGYNIEDIPNRNAQMEKRMRKLERARAEIPPPNLYGPKDASLSLVSWGSTKGTILQALEELSNVSVNFIHFNYLWPFPTQDAVKMLQSAKQLMVVENNFTGQFDGLIRQYVGIVPQHHLRKYDGRPFWPHEIVDKVHEVIK</sequence>
<feature type="domain" description="Pyruvate/ketoisovalerate oxidoreductase catalytic" evidence="2">
    <location>
        <begin position="17"/>
        <end position="176"/>
    </location>
</feature>
<gene>
    <name evidence="4" type="ORF">A2722_01860</name>
</gene>
<accession>A0A1F5PMW2</accession>
<dbReference type="CDD" id="cd07034">
    <property type="entry name" value="TPP_PYR_PFOR_IOR-alpha_like"/>
    <property type="match status" value="1"/>
</dbReference>